<accession>A0ABV5B5H0</accession>
<evidence type="ECO:0000313" key="4">
    <source>
        <dbReference type="Proteomes" id="UP001580407"/>
    </source>
</evidence>
<evidence type="ECO:0000256" key="2">
    <source>
        <dbReference type="SAM" id="SignalP"/>
    </source>
</evidence>
<proteinExistence type="predicted"/>
<dbReference type="PROSITE" id="PS51257">
    <property type="entry name" value="PROKAR_LIPOPROTEIN"/>
    <property type="match status" value="1"/>
</dbReference>
<gene>
    <name evidence="3" type="ORF">ACE3NQ_08240</name>
</gene>
<feature type="compositionally biased region" description="Low complexity" evidence="1">
    <location>
        <begin position="29"/>
        <end position="42"/>
    </location>
</feature>
<feature type="signal peptide" evidence="2">
    <location>
        <begin position="1"/>
        <end position="19"/>
    </location>
</feature>
<evidence type="ECO:0008006" key="5">
    <source>
        <dbReference type="Google" id="ProtNLM"/>
    </source>
</evidence>
<organism evidence="3 4">
    <name type="scientific">Paenibacillus terreus</name>
    <dbReference type="NCBI Taxonomy" id="1387834"/>
    <lineage>
        <taxon>Bacteria</taxon>
        <taxon>Bacillati</taxon>
        <taxon>Bacillota</taxon>
        <taxon>Bacilli</taxon>
        <taxon>Bacillales</taxon>
        <taxon>Paenibacillaceae</taxon>
        <taxon>Paenibacillus</taxon>
    </lineage>
</organism>
<evidence type="ECO:0000256" key="1">
    <source>
        <dbReference type="SAM" id="MobiDB-lite"/>
    </source>
</evidence>
<feature type="chain" id="PRO_5046594013" description="Lipoprotein" evidence="2">
    <location>
        <begin position="20"/>
        <end position="230"/>
    </location>
</feature>
<comment type="caution">
    <text evidence="3">The sequence shown here is derived from an EMBL/GenBank/DDBJ whole genome shotgun (WGS) entry which is preliminary data.</text>
</comment>
<name>A0ABV5B5H0_9BACL</name>
<dbReference type="Proteomes" id="UP001580407">
    <property type="component" value="Unassembled WGS sequence"/>
</dbReference>
<protein>
    <recommendedName>
        <fullName evidence="5">Lipoprotein</fullName>
    </recommendedName>
</protein>
<dbReference type="RefSeq" id="WP_375524691.1">
    <property type="nucleotide sequence ID" value="NZ_JBHILM010000007.1"/>
</dbReference>
<keyword evidence="2" id="KW-0732">Signal</keyword>
<reference evidence="3 4" key="1">
    <citation type="submission" date="2024-09" db="EMBL/GenBank/DDBJ databases">
        <authorList>
            <person name="Ruan L."/>
        </authorList>
    </citation>
    <scope>NUCLEOTIDE SEQUENCE [LARGE SCALE GENOMIC DNA]</scope>
    <source>
        <strain evidence="3 4">D33</strain>
    </source>
</reference>
<feature type="region of interest" description="Disordered" evidence="1">
    <location>
        <begin position="24"/>
        <end position="72"/>
    </location>
</feature>
<evidence type="ECO:0000313" key="3">
    <source>
        <dbReference type="EMBL" id="MFB5680895.1"/>
    </source>
</evidence>
<sequence length="230" mass="24367">MKTLPKIASLLLVSAFVIAGCGSQEAGSTQQTTTAAETTTEATADETQTETAVQTEAEADTETEAVTAEDAPEKTEYTNADLLSQLVPWATNNQAEMDSVTYDYITKNAQWFPAKSAEDKKAARASADKSITTRHIFKNITPYLDTMVKITGEVVQIEEDSSSGYTLASIHILDDNGNSVIGFFLGSTGSILDGDTITLTGVPTAIYSFDNVGGGTTNAIFLSVATVQKP</sequence>
<keyword evidence="4" id="KW-1185">Reference proteome</keyword>
<dbReference type="EMBL" id="JBHILM010000007">
    <property type="protein sequence ID" value="MFB5680895.1"/>
    <property type="molecule type" value="Genomic_DNA"/>
</dbReference>